<comment type="caution">
    <text evidence="3">The sequence shown here is derived from an EMBL/GenBank/DDBJ whole genome shotgun (WGS) entry which is preliminary data.</text>
</comment>
<dbReference type="InterPro" id="IPR001173">
    <property type="entry name" value="Glyco_trans_2-like"/>
</dbReference>
<dbReference type="PANTHER" id="PTHR43630">
    <property type="entry name" value="POLY-BETA-1,6-N-ACETYL-D-GLUCOSAMINE SYNTHASE"/>
    <property type="match status" value="1"/>
</dbReference>
<gene>
    <name evidence="3" type="ORF">HW932_02305</name>
</gene>
<organism evidence="3 4">
    <name type="scientific">Allochromatium humboldtianum</name>
    <dbReference type="NCBI Taxonomy" id="504901"/>
    <lineage>
        <taxon>Bacteria</taxon>
        <taxon>Pseudomonadati</taxon>
        <taxon>Pseudomonadota</taxon>
        <taxon>Gammaproteobacteria</taxon>
        <taxon>Chromatiales</taxon>
        <taxon>Chromatiaceae</taxon>
        <taxon>Allochromatium</taxon>
    </lineage>
</organism>
<keyword evidence="3" id="KW-0808">Transferase</keyword>
<keyword evidence="4" id="KW-1185">Reference proteome</keyword>
<sequence>MKLIAIVLTFNESLHLARCLASLKDVAAAVLVVDCFSSDDTLDIARAHGALVIQNAWVNHATQFNWALTQLGPDTDWVLRLDADEYLTPELTTEIHSRLPMLGPEIDGIYCNRRMTFQGCQIRHGGVFPIQVLRLFRYGRGECENRWMDEHIKVAGPTVKFDGEIIDDNLNSLTWWTEKHNRYANREAIDLLNLEYGFMPHDSVADLHNRSQAGMKRWIKERVYARLPGGFRAFAYFFYRYVLRLGFLDGQAGTAFHFLQGFWYRYLVDAKVAEVKRYMRDSGATVTEAIEKTLDIRVGH</sequence>
<reference evidence="3 4" key="1">
    <citation type="submission" date="2020-06" db="EMBL/GenBank/DDBJ databases">
        <title>Whole-genome sequence of Allochromatium humboldtianum DSM 21881, type strain.</title>
        <authorList>
            <person name="Kyndt J.A."/>
            <person name="Meyer T.E."/>
        </authorList>
    </citation>
    <scope>NUCLEOTIDE SEQUENCE [LARGE SCALE GENOMIC DNA]</scope>
    <source>
        <strain evidence="3 4">DSM 21881</strain>
    </source>
</reference>
<comment type="similarity">
    <text evidence="1">Belongs to the glycosyltransferase 2 family. WaaE/KdtX subfamily.</text>
</comment>
<protein>
    <submittedName>
        <fullName evidence="3">Glycosyltransferase family 2 protein</fullName>
    </submittedName>
</protein>
<dbReference type="SUPFAM" id="SSF53448">
    <property type="entry name" value="Nucleotide-diphospho-sugar transferases"/>
    <property type="match status" value="1"/>
</dbReference>
<dbReference type="Pfam" id="PF00535">
    <property type="entry name" value="Glycos_transf_2"/>
    <property type="match status" value="1"/>
</dbReference>
<name>A0A850RG62_9GAMM</name>
<proteinExistence type="inferred from homology"/>
<dbReference type="Gene3D" id="3.90.550.10">
    <property type="entry name" value="Spore Coat Polysaccharide Biosynthesis Protein SpsA, Chain A"/>
    <property type="match status" value="1"/>
</dbReference>
<dbReference type="CDD" id="cd02511">
    <property type="entry name" value="Beta4Glucosyltransferase"/>
    <property type="match status" value="1"/>
</dbReference>
<evidence type="ECO:0000259" key="2">
    <source>
        <dbReference type="Pfam" id="PF00535"/>
    </source>
</evidence>
<dbReference type="Proteomes" id="UP000592294">
    <property type="component" value="Unassembled WGS sequence"/>
</dbReference>
<dbReference type="EMBL" id="JABZEO010000001">
    <property type="protein sequence ID" value="NVZ08093.1"/>
    <property type="molecule type" value="Genomic_DNA"/>
</dbReference>
<evidence type="ECO:0000256" key="1">
    <source>
        <dbReference type="ARBA" id="ARBA00038494"/>
    </source>
</evidence>
<feature type="domain" description="Glycosyltransferase 2-like" evidence="2">
    <location>
        <begin position="6"/>
        <end position="93"/>
    </location>
</feature>
<dbReference type="PANTHER" id="PTHR43630:SF2">
    <property type="entry name" value="GLYCOSYLTRANSFERASE"/>
    <property type="match status" value="1"/>
</dbReference>
<evidence type="ECO:0000313" key="4">
    <source>
        <dbReference type="Proteomes" id="UP000592294"/>
    </source>
</evidence>
<accession>A0A850RG62</accession>
<dbReference type="RefSeq" id="WP_176974877.1">
    <property type="nucleotide sequence ID" value="NZ_JABZEO010000001.1"/>
</dbReference>
<dbReference type="AlphaFoldDB" id="A0A850RG62"/>
<evidence type="ECO:0000313" key="3">
    <source>
        <dbReference type="EMBL" id="NVZ08093.1"/>
    </source>
</evidence>
<dbReference type="GO" id="GO:0016740">
    <property type="term" value="F:transferase activity"/>
    <property type="evidence" value="ECO:0007669"/>
    <property type="project" value="UniProtKB-KW"/>
</dbReference>
<dbReference type="InterPro" id="IPR029044">
    <property type="entry name" value="Nucleotide-diphossugar_trans"/>
</dbReference>